<evidence type="ECO:0000313" key="1">
    <source>
        <dbReference type="EMBL" id="EKE45517.1"/>
    </source>
</evidence>
<dbReference type="STRING" id="1231392.OCGS_0607"/>
<comment type="caution">
    <text evidence="1">The sequence shown here is derived from an EMBL/GenBank/DDBJ whole genome shotgun (WGS) entry which is preliminary data.</text>
</comment>
<dbReference type="Proteomes" id="UP000006765">
    <property type="component" value="Unassembled WGS sequence"/>
</dbReference>
<accession>K2HGE1</accession>
<protein>
    <submittedName>
        <fullName evidence="1">Uncharacterized protein</fullName>
    </submittedName>
</protein>
<keyword evidence="2" id="KW-1185">Reference proteome</keyword>
<sequence>MKKPMRKPPSAETTDKRDADALARVHDMTEPERIRALMANARRLNVPEVYNAAFRRLVDVQSEAEPGTVAHDFWRTVHAFEQMLKEERGKTIRLTRTRQKIARVGEVRTLADFADATKETQGFEMLIARQMPELTGEAIILRHPDDFDDKTRDAAAARLSSAGVDPAQFTPA</sequence>
<dbReference type="RefSeq" id="WP_007425760.1">
    <property type="nucleotide sequence ID" value="NZ_AMGO01000007.1"/>
</dbReference>
<gene>
    <name evidence="1" type="ORF">OCGS_0607</name>
</gene>
<proteinExistence type="predicted"/>
<evidence type="ECO:0000313" key="2">
    <source>
        <dbReference type="Proteomes" id="UP000006765"/>
    </source>
</evidence>
<dbReference type="eggNOG" id="ENOG5032T6Y">
    <property type="taxonomic scope" value="Bacteria"/>
</dbReference>
<dbReference type="EMBL" id="AMGO01000007">
    <property type="protein sequence ID" value="EKE45517.1"/>
    <property type="molecule type" value="Genomic_DNA"/>
</dbReference>
<organism evidence="1 2">
    <name type="scientific">Oceaniovalibus guishaninsula JLT2003</name>
    <dbReference type="NCBI Taxonomy" id="1231392"/>
    <lineage>
        <taxon>Bacteria</taxon>
        <taxon>Pseudomonadati</taxon>
        <taxon>Pseudomonadota</taxon>
        <taxon>Alphaproteobacteria</taxon>
        <taxon>Rhodobacterales</taxon>
        <taxon>Roseobacteraceae</taxon>
        <taxon>Oceaniovalibus</taxon>
    </lineage>
</organism>
<dbReference type="AlphaFoldDB" id="K2HGE1"/>
<reference evidence="1 2" key="1">
    <citation type="journal article" date="2012" name="J. Bacteriol.">
        <title>Draft Genome Sequence of Oceaniovalibus guishaninsula JLT2003T.</title>
        <authorList>
            <person name="Tang K."/>
            <person name="Liu K."/>
            <person name="Jiao N."/>
        </authorList>
    </citation>
    <scope>NUCLEOTIDE SEQUENCE [LARGE SCALE GENOMIC DNA]</scope>
    <source>
        <strain evidence="1 2">JLT2003</strain>
    </source>
</reference>
<name>K2HGE1_9RHOB</name>